<dbReference type="AlphaFoldDB" id="A0A173XHH0"/>
<evidence type="ECO:0000313" key="8">
    <source>
        <dbReference type="Proteomes" id="UP000284022"/>
    </source>
</evidence>
<dbReference type="EMBL" id="JAQNRK010000003">
    <property type="protein sequence ID" value="MDC1793530.1"/>
    <property type="molecule type" value="Genomic_DNA"/>
</dbReference>
<dbReference type="EMBL" id="QSRK01000010">
    <property type="protein sequence ID" value="RGL14527.1"/>
    <property type="molecule type" value="Genomic_DNA"/>
</dbReference>
<gene>
    <name evidence="5" type="ORF">DWW83_11690</name>
    <name evidence="4" type="ORF">DXC80_08425</name>
    <name evidence="1" type="ORF">ERS852510_04216</name>
    <name evidence="2" type="ORF">GAQ59_10375</name>
    <name evidence="3" type="ORF">POY73_05185</name>
</gene>
<reference evidence="7 8" key="2">
    <citation type="submission" date="2018-08" db="EMBL/GenBank/DDBJ databases">
        <title>A genome reference for cultivated species of the human gut microbiota.</title>
        <authorList>
            <person name="Zou Y."/>
            <person name="Xue W."/>
            <person name="Luo G."/>
        </authorList>
    </citation>
    <scope>NUCLEOTIDE SEQUENCE [LARGE SCALE GENOMIC DNA]</scope>
    <source>
        <strain evidence="5 8">AF17-20</strain>
        <strain evidence="4 7">TF08-13</strain>
    </source>
</reference>
<evidence type="ECO:0000313" key="4">
    <source>
        <dbReference type="EMBL" id="RGL14527.1"/>
    </source>
</evidence>
<dbReference type="Proteomes" id="UP000433928">
    <property type="component" value="Unassembled WGS sequence"/>
</dbReference>
<evidence type="ECO:0000313" key="7">
    <source>
        <dbReference type="Proteomes" id="UP000260795"/>
    </source>
</evidence>
<dbReference type="EMBL" id="CZAO01000044">
    <property type="protein sequence ID" value="CUQ37845.1"/>
    <property type="molecule type" value="Genomic_DNA"/>
</dbReference>
<reference evidence="1 6" key="1">
    <citation type="submission" date="2015-09" db="EMBL/GenBank/DDBJ databases">
        <authorList>
            <consortium name="Pathogen Informatics"/>
        </authorList>
    </citation>
    <scope>NUCLEOTIDE SEQUENCE [LARGE SCALE GENOMIC DNA]</scope>
    <source>
        <strain evidence="1 6">2789STDY5834898</strain>
    </source>
</reference>
<evidence type="ECO:0000313" key="5">
    <source>
        <dbReference type="EMBL" id="RGU39100.1"/>
    </source>
</evidence>
<dbReference type="EMBL" id="QRXV01000011">
    <property type="protein sequence ID" value="RGU39100.1"/>
    <property type="molecule type" value="Genomic_DNA"/>
</dbReference>
<dbReference type="Proteomes" id="UP000260795">
    <property type="component" value="Unassembled WGS sequence"/>
</dbReference>
<proteinExistence type="predicted"/>
<dbReference type="EMBL" id="WCUG01000008">
    <property type="protein sequence ID" value="KAB4169590.1"/>
    <property type="molecule type" value="Genomic_DNA"/>
</dbReference>
<dbReference type="InterPro" id="IPR025427">
    <property type="entry name" value="DUF4160"/>
</dbReference>
<name>A0A173XHH0_BACUN</name>
<evidence type="ECO:0000313" key="2">
    <source>
        <dbReference type="EMBL" id="KAB4169590.1"/>
    </source>
</evidence>
<evidence type="ECO:0000313" key="6">
    <source>
        <dbReference type="Proteomes" id="UP000095766"/>
    </source>
</evidence>
<reference evidence="3 10" key="4">
    <citation type="submission" date="2022-10" db="EMBL/GenBank/DDBJ databases">
        <title>Human gut microbiome strain richness.</title>
        <authorList>
            <person name="Chen-Liaw A."/>
        </authorList>
    </citation>
    <scope>NUCLEOTIDE SEQUENCE [LARGE SCALE GENOMIC DNA]</scope>
    <source>
        <strain evidence="3 10">D53st1_B1_D53t1_180928</strain>
    </source>
</reference>
<organism evidence="5 8">
    <name type="scientific">Bacteroides uniformis</name>
    <dbReference type="NCBI Taxonomy" id="820"/>
    <lineage>
        <taxon>Bacteria</taxon>
        <taxon>Pseudomonadati</taxon>
        <taxon>Bacteroidota</taxon>
        <taxon>Bacteroidia</taxon>
        <taxon>Bacteroidales</taxon>
        <taxon>Bacteroidaceae</taxon>
        <taxon>Bacteroides</taxon>
    </lineage>
</organism>
<dbReference type="Proteomes" id="UP001215818">
    <property type="component" value="Unassembled WGS sequence"/>
</dbReference>
<evidence type="ECO:0000313" key="1">
    <source>
        <dbReference type="EMBL" id="CUQ37845.1"/>
    </source>
</evidence>
<dbReference type="GeneID" id="99752247"/>
<sequence length="78" mass="9090">MPTILILFGLKFRIYVRDHEPVHVHVLSQDGEAKFQVGDEIRLMVNKGMKPKDIKLAESIIEENKELIITEWVKIYGK</sequence>
<dbReference type="Pfam" id="PF13711">
    <property type="entry name" value="DUF4160"/>
    <property type="match status" value="1"/>
</dbReference>
<accession>A0A173XHH0</accession>
<evidence type="ECO:0000313" key="10">
    <source>
        <dbReference type="Proteomes" id="UP001215818"/>
    </source>
</evidence>
<evidence type="ECO:0000313" key="9">
    <source>
        <dbReference type="Proteomes" id="UP000433928"/>
    </source>
</evidence>
<evidence type="ECO:0000313" key="3">
    <source>
        <dbReference type="EMBL" id="MDC1793530.1"/>
    </source>
</evidence>
<protein>
    <submittedName>
        <fullName evidence="5">DUF4160 domain-containing protein</fullName>
    </submittedName>
</protein>
<dbReference type="Proteomes" id="UP000095766">
    <property type="component" value="Unassembled WGS sequence"/>
</dbReference>
<reference evidence="2 9" key="3">
    <citation type="journal article" date="2019" name="Nat. Med.">
        <title>A library of human gut bacterial isolates paired with longitudinal multiomics data enables mechanistic microbiome research.</title>
        <authorList>
            <person name="Poyet M."/>
            <person name="Groussin M."/>
            <person name="Gibbons S.M."/>
            <person name="Avila-Pacheco J."/>
            <person name="Jiang X."/>
            <person name="Kearney S.M."/>
            <person name="Perrotta A.R."/>
            <person name="Berdy B."/>
            <person name="Zhao S."/>
            <person name="Lieberman T.D."/>
            <person name="Swanson P.K."/>
            <person name="Smith M."/>
            <person name="Roesemann S."/>
            <person name="Alexander J.E."/>
            <person name="Rich S.A."/>
            <person name="Livny J."/>
            <person name="Vlamakis H."/>
            <person name="Clish C."/>
            <person name="Bullock K."/>
            <person name="Deik A."/>
            <person name="Scott J."/>
            <person name="Pierce K.A."/>
            <person name="Xavier R.J."/>
            <person name="Alm E.J."/>
        </authorList>
    </citation>
    <scope>NUCLEOTIDE SEQUENCE [LARGE SCALE GENOMIC DNA]</scope>
    <source>
        <strain evidence="2 9">BIOML-A27</strain>
    </source>
</reference>
<dbReference type="Proteomes" id="UP000284022">
    <property type="component" value="Unassembled WGS sequence"/>
</dbReference>
<dbReference type="RefSeq" id="WP_005828998.1">
    <property type="nucleotide sequence ID" value="NZ_BAABXG010000001.1"/>
</dbReference>